<feature type="non-terminal residue" evidence="3">
    <location>
        <position position="299"/>
    </location>
</feature>
<name>K0SVT4_THAOC</name>
<keyword evidence="2" id="KW-1133">Transmembrane helix</keyword>
<keyword evidence="4" id="KW-1185">Reference proteome</keyword>
<proteinExistence type="predicted"/>
<dbReference type="Proteomes" id="UP000266841">
    <property type="component" value="Unassembled WGS sequence"/>
</dbReference>
<feature type="compositionally biased region" description="Basic and acidic residues" evidence="1">
    <location>
        <begin position="1"/>
        <end position="22"/>
    </location>
</feature>
<evidence type="ECO:0000256" key="1">
    <source>
        <dbReference type="SAM" id="MobiDB-lite"/>
    </source>
</evidence>
<keyword evidence="2" id="KW-0812">Transmembrane</keyword>
<feature type="region of interest" description="Disordered" evidence="1">
    <location>
        <begin position="1"/>
        <end position="51"/>
    </location>
</feature>
<evidence type="ECO:0000313" key="3">
    <source>
        <dbReference type="EMBL" id="EJK62352.1"/>
    </source>
</evidence>
<comment type="caution">
    <text evidence="3">The sequence shown here is derived from an EMBL/GenBank/DDBJ whole genome shotgun (WGS) entry which is preliminary data.</text>
</comment>
<gene>
    <name evidence="3" type="ORF">THAOC_17038</name>
</gene>
<dbReference type="EMBL" id="AGNL01018945">
    <property type="protein sequence ID" value="EJK62352.1"/>
    <property type="molecule type" value="Genomic_DNA"/>
</dbReference>
<evidence type="ECO:0000313" key="4">
    <source>
        <dbReference type="Proteomes" id="UP000266841"/>
    </source>
</evidence>
<evidence type="ECO:0000256" key="2">
    <source>
        <dbReference type="SAM" id="Phobius"/>
    </source>
</evidence>
<dbReference type="AlphaFoldDB" id="K0SVT4"/>
<accession>K0SVT4</accession>
<protein>
    <submittedName>
        <fullName evidence="3">Uncharacterized protein</fullName>
    </submittedName>
</protein>
<keyword evidence="2" id="KW-0472">Membrane</keyword>
<reference evidence="3 4" key="1">
    <citation type="journal article" date="2012" name="Genome Biol.">
        <title>Genome and low-iron response of an oceanic diatom adapted to chronic iron limitation.</title>
        <authorList>
            <person name="Lommer M."/>
            <person name="Specht M."/>
            <person name="Roy A.S."/>
            <person name="Kraemer L."/>
            <person name="Andreson R."/>
            <person name="Gutowska M.A."/>
            <person name="Wolf J."/>
            <person name="Bergner S.V."/>
            <person name="Schilhabel M.B."/>
            <person name="Klostermeier U.C."/>
            <person name="Beiko R.G."/>
            <person name="Rosenstiel P."/>
            <person name="Hippler M."/>
            <person name="Laroche J."/>
        </authorList>
    </citation>
    <scope>NUCLEOTIDE SEQUENCE [LARGE SCALE GENOMIC DNA]</scope>
    <source>
        <strain evidence="3 4">CCMP1005</strain>
    </source>
</reference>
<sequence>MRKFGLCEETRPPLPPLRREEGEPPAPANRLQGLFECDEGDDRGGKRRATGAAPPAVLQIDEYPLYEMFLEGPEFKEMFGREREPTDPTFETGGDLFSHINAPMVKVKRKIDRDDGECGRDDDLVLTDVTSLDDVSPWMMETAKKITIFQLGMEPFAEQHSGIERLMRTQSQGGIGAFCALYERRGVASLGFNTKYNRTIAIPAVSALICAFITFLELFRVMKIVGMVYYLLNGFHHMHGDNAGYDERAVVNMGRNAKTFHLRCGDEEYAFRMKHGTVVVLDRELGVNKMGKEVLHGAF</sequence>
<feature type="transmembrane region" description="Helical" evidence="2">
    <location>
        <begin position="200"/>
        <end position="219"/>
    </location>
</feature>
<organism evidence="3 4">
    <name type="scientific">Thalassiosira oceanica</name>
    <name type="common">Marine diatom</name>
    <dbReference type="NCBI Taxonomy" id="159749"/>
    <lineage>
        <taxon>Eukaryota</taxon>
        <taxon>Sar</taxon>
        <taxon>Stramenopiles</taxon>
        <taxon>Ochrophyta</taxon>
        <taxon>Bacillariophyta</taxon>
        <taxon>Coscinodiscophyceae</taxon>
        <taxon>Thalassiosirophycidae</taxon>
        <taxon>Thalassiosirales</taxon>
        <taxon>Thalassiosiraceae</taxon>
        <taxon>Thalassiosira</taxon>
    </lineage>
</organism>